<dbReference type="EMBL" id="BJXK01000011">
    <property type="protein sequence ID" value="GEM80545.1"/>
    <property type="molecule type" value="Genomic_DNA"/>
</dbReference>
<keyword evidence="1" id="KW-0805">Transcription regulation</keyword>
<dbReference type="RefSeq" id="WP_119010169.1">
    <property type="nucleotide sequence ID" value="NZ_BJXK01000011.1"/>
</dbReference>
<organism evidence="6 7">
    <name type="scientific">Vibrio superstes NBRC 103154</name>
    <dbReference type="NCBI Taxonomy" id="1219062"/>
    <lineage>
        <taxon>Bacteria</taxon>
        <taxon>Pseudomonadati</taxon>
        <taxon>Pseudomonadota</taxon>
        <taxon>Gammaproteobacteria</taxon>
        <taxon>Vibrionales</taxon>
        <taxon>Vibrionaceae</taxon>
        <taxon>Vibrio</taxon>
    </lineage>
</organism>
<proteinExistence type="predicted"/>
<name>A0A511QT53_9VIBR</name>
<evidence type="ECO:0000313" key="6">
    <source>
        <dbReference type="EMBL" id="GEM80545.1"/>
    </source>
</evidence>
<reference evidence="6 7" key="1">
    <citation type="submission" date="2019-07" db="EMBL/GenBank/DDBJ databases">
        <title>Whole genome shotgun sequence of Vibrio superstes NBRC 103154.</title>
        <authorList>
            <person name="Hosoyama A."/>
            <person name="Uohara A."/>
            <person name="Ohji S."/>
            <person name="Ichikawa N."/>
        </authorList>
    </citation>
    <scope>NUCLEOTIDE SEQUENCE [LARGE SCALE GENOMIC DNA]</scope>
    <source>
        <strain evidence="6 7">NBRC 103154</strain>
    </source>
</reference>
<comment type="caution">
    <text evidence="6">The sequence shown here is derived from an EMBL/GenBank/DDBJ whole genome shotgun (WGS) entry which is preliminary data.</text>
</comment>
<dbReference type="InterPro" id="IPR050109">
    <property type="entry name" value="HTH-type_TetR-like_transc_reg"/>
</dbReference>
<evidence type="ECO:0000313" key="7">
    <source>
        <dbReference type="Proteomes" id="UP000321113"/>
    </source>
</evidence>
<evidence type="ECO:0000256" key="1">
    <source>
        <dbReference type="ARBA" id="ARBA00023015"/>
    </source>
</evidence>
<dbReference type="PRINTS" id="PR00455">
    <property type="entry name" value="HTHTETR"/>
</dbReference>
<protein>
    <recommendedName>
        <fullName evidence="5">HTH tetR-type domain-containing protein</fullName>
    </recommendedName>
</protein>
<sequence>MNTKTKHTRARKLRPEERKQLLITTAIDVFVAEGIGAVKHADVAKAAGVAPPTVFSYFASREQLTTEVLDEVGRFIVSTVADIASEEPDLKKRLYQSAMHTLNLLKERQNYVKVWLMFGTTFSPEVEAQYKHYESQIINALSAIIAAGSDNTKTEQHTKDCAKIILGSSIYLNKMILEGVGEETQKSFVKHIVSFVTV</sequence>
<keyword evidence="2 4" id="KW-0238">DNA-binding</keyword>
<dbReference type="AlphaFoldDB" id="A0A511QT53"/>
<dbReference type="GO" id="GO:0003700">
    <property type="term" value="F:DNA-binding transcription factor activity"/>
    <property type="evidence" value="ECO:0007669"/>
    <property type="project" value="TreeGrafter"/>
</dbReference>
<dbReference type="Gene3D" id="1.10.357.10">
    <property type="entry name" value="Tetracycline Repressor, domain 2"/>
    <property type="match status" value="1"/>
</dbReference>
<dbReference type="SUPFAM" id="SSF46689">
    <property type="entry name" value="Homeodomain-like"/>
    <property type="match status" value="1"/>
</dbReference>
<dbReference type="PANTHER" id="PTHR30055:SF234">
    <property type="entry name" value="HTH-TYPE TRANSCRIPTIONAL REGULATOR BETI"/>
    <property type="match status" value="1"/>
</dbReference>
<feature type="DNA-binding region" description="H-T-H motif" evidence="4">
    <location>
        <begin position="39"/>
        <end position="58"/>
    </location>
</feature>
<dbReference type="InterPro" id="IPR009057">
    <property type="entry name" value="Homeodomain-like_sf"/>
</dbReference>
<evidence type="ECO:0000259" key="5">
    <source>
        <dbReference type="PROSITE" id="PS50977"/>
    </source>
</evidence>
<accession>A0A511QT53</accession>
<keyword evidence="7" id="KW-1185">Reference proteome</keyword>
<dbReference type="InterPro" id="IPR001647">
    <property type="entry name" value="HTH_TetR"/>
</dbReference>
<dbReference type="OrthoDB" id="155497at2"/>
<dbReference type="PANTHER" id="PTHR30055">
    <property type="entry name" value="HTH-TYPE TRANSCRIPTIONAL REGULATOR RUTR"/>
    <property type="match status" value="1"/>
</dbReference>
<gene>
    <name evidence="6" type="ORF">VSU01S_27900</name>
</gene>
<dbReference type="Proteomes" id="UP000321113">
    <property type="component" value="Unassembled WGS sequence"/>
</dbReference>
<evidence type="ECO:0000256" key="3">
    <source>
        <dbReference type="ARBA" id="ARBA00023163"/>
    </source>
</evidence>
<feature type="domain" description="HTH tetR-type" evidence="5">
    <location>
        <begin position="16"/>
        <end position="76"/>
    </location>
</feature>
<dbReference type="PROSITE" id="PS50977">
    <property type="entry name" value="HTH_TETR_2"/>
    <property type="match status" value="1"/>
</dbReference>
<dbReference type="Pfam" id="PF00440">
    <property type="entry name" value="TetR_N"/>
    <property type="match status" value="1"/>
</dbReference>
<dbReference type="GO" id="GO:0000976">
    <property type="term" value="F:transcription cis-regulatory region binding"/>
    <property type="evidence" value="ECO:0007669"/>
    <property type="project" value="TreeGrafter"/>
</dbReference>
<evidence type="ECO:0000256" key="2">
    <source>
        <dbReference type="ARBA" id="ARBA00023125"/>
    </source>
</evidence>
<evidence type="ECO:0000256" key="4">
    <source>
        <dbReference type="PROSITE-ProRule" id="PRU00335"/>
    </source>
</evidence>
<keyword evidence="3" id="KW-0804">Transcription</keyword>